<dbReference type="Proteomes" id="UP000054279">
    <property type="component" value="Unassembled WGS sequence"/>
</dbReference>
<evidence type="ECO:0000313" key="3">
    <source>
        <dbReference type="Proteomes" id="UP000054279"/>
    </source>
</evidence>
<proteinExistence type="predicted"/>
<reference evidence="2 3" key="1">
    <citation type="submission" date="2014-06" db="EMBL/GenBank/DDBJ databases">
        <title>Evolutionary Origins and Diversification of the Mycorrhizal Mutualists.</title>
        <authorList>
            <consortium name="DOE Joint Genome Institute"/>
            <consortium name="Mycorrhizal Genomics Consortium"/>
            <person name="Kohler A."/>
            <person name="Kuo A."/>
            <person name="Nagy L.G."/>
            <person name="Floudas D."/>
            <person name="Copeland A."/>
            <person name="Barry K.W."/>
            <person name="Cichocki N."/>
            <person name="Veneault-Fourrey C."/>
            <person name="LaButti K."/>
            <person name="Lindquist E.A."/>
            <person name="Lipzen A."/>
            <person name="Lundell T."/>
            <person name="Morin E."/>
            <person name="Murat C."/>
            <person name="Riley R."/>
            <person name="Ohm R."/>
            <person name="Sun H."/>
            <person name="Tunlid A."/>
            <person name="Henrissat B."/>
            <person name="Grigoriev I.V."/>
            <person name="Hibbett D.S."/>
            <person name="Martin F."/>
        </authorList>
    </citation>
    <scope>NUCLEOTIDE SEQUENCE [LARGE SCALE GENOMIC DNA]</scope>
    <source>
        <strain evidence="2 3">SS14</strain>
    </source>
</reference>
<organism evidence="2 3">
    <name type="scientific">Sphaerobolus stellatus (strain SS14)</name>
    <dbReference type="NCBI Taxonomy" id="990650"/>
    <lineage>
        <taxon>Eukaryota</taxon>
        <taxon>Fungi</taxon>
        <taxon>Dikarya</taxon>
        <taxon>Basidiomycota</taxon>
        <taxon>Agaricomycotina</taxon>
        <taxon>Agaricomycetes</taxon>
        <taxon>Phallomycetidae</taxon>
        <taxon>Geastrales</taxon>
        <taxon>Sphaerobolaceae</taxon>
        <taxon>Sphaerobolus</taxon>
    </lineage>
</organism>
<protein>
    <submittedName>
        <fullName evidence="2">Uncharacterized protein</fullName>
    </submittedName>
</protein>
<feature type="region of interest" description="Disordered" evidence="1">
    <location>
        <begin position="1"/>
        <end position="23"/>
    </location>
</feature>
<dbReference type="OrthoDB" id="10690983at2759"/>
<keyword evidence="3" id="KW-1185">Reference proteome</keyword>
<accession>A0A0C9TGT0</accession>
<sequence length="628" mass="72205">MEIHRASDGAVRSPIHHADASLPKPRKYSDALTLVEETREDGSDWRKAQREYFSRKLRNVWSCDITGHSVCLLISEQRCHYSISPEICELWLDGICEGIATIYEPPTSLLLSFHPREEDQDWNLGEEIVDSPLPVSFLHNMPYSPRESASEHLGQDVLLSNVTLSTANGLGPGYYAGKGLEWLGRKILHGMGDVFLNYKLLQFRRQMKEGNSKHPQAVNDEMKRTILQVCAYVFQLDSQEQSHQSLKALHHFLHDVCSQEHFSQISNIENSWKEWYLILHQLEILAITILELFSSSHRHSYSTCVHCRIAQATRAALISSSLEMTCFQVPRLSIQFLASELLHSEYNTEQHEESEYHPCSLDEVLYWLLRGTFMKGMQVPSLEITDTFKALALHRIDKLHLGIEKLQRTFEVAAFCVCFIKARTIEDREFFEGIINGPSGLPGVFEGLSAAQLSLEDSELVQTNHILPSILQALGMIRGIVDEPWEKQPFKFNSDMATVILRYTLLDISKPWILSIMRETINTIFTLMTAFPKVFEAALLHNLIAVGRLQKILKALRSLSNNPRERYNVDEFSHLLFYFCCKVIRLNHRPKAWSQKYEELEEGDWKTVAIGQRSYLRQIFLSDTTKTY</sequence>
<evidence type="ECO:0000313" key="2">
    <source>
        <dbReference type="EMBL" id="KIJ28653.1"/>
    </source>
</evidence>
<gene>
    <name evidence="2" type="ORF">M422DRAFT_37250</name>
</gene>
<dbReference type="EMBL" id="KN837301">
    <property type="protein sequence ID" value="KIJ28653.1"/>
    <property type="molecule type" value="Genomic_DNA"/>
</dbReference>
<dbReference type="AlphaFoldDB" id="A0A0C9TGT0"/>
<evidence type="ECO:0000256" key="1">
    <source>
        <dbReference type="SAM" id="MobiDB-lite"/>
    </source>
</evidence>
<dbReference type="HOGENOM" id="CLU_435578_0_0_1"/>
<name>A0A0C9TGT0_SPHS4</name>